<feature type="region of interest" description="Disordered" evidence="1">
    <location>
        <begin position="1"/>
        <end position="22"/>
    </location>
</feature>
<organism evidence="2 3">
    <name type="scientific">Aeromicrobium flavum</name>
    <dbReference type="NCBI Taxonomy" id="416568"/>
    <lineage>
        <taxon>Bacteria</taxon>
        <taxon>Bacillati</taxon>
        <taxon>Actinomycetota</taxon>
        <taxon>Actinomycetes</taxon>
        <taxon>Propionibacteriales</taxon>
        <taxon>Nocardioidaceae</taxon>
        <taxon>Aeromicrobium</taxon>
    </lineage>
</organism>
<name>A0A512HR35_9ACTN</name>
<dbReference type="AlphaFoldDB" id="A0A512HR35"/>
<accession>A0A512HR35</accession>
<dbReference type="Proteomes" id="UP000321769">
    <property type="component" value="Unassembled WGS sequence"/>
</dbReference>
<reference evidence="2 3" key="1">
    <citation type="submission" date="2019-07" db="EMBL/GenBank/DDBJ databases">
        <title>Whole genome shotgun sequence of Aeromicrobium flavum NBRC 107625.</title>
        <authorList>
            <person name="Hosoyama A."/>
            <person name="Uohara A."/>
            <person name="Ohji S."/>
            <person name="Ichikawa N."/>
        </authorList>
    </citation>
    <scope>NUCLEOTIDE SEQUENCE [LARGE SCALE GENOMIC DNA]</scope>
    <source>
        <strain evidence="2 3">NBRC 107625</strain>
    </source>
</reference>
<evidence type="ECO:0000313" key="2">
    <source>
        <dbReference type="EMBL" id="GEO87915.1"/>
    </source>
</evidence>
<evidence type="ECO:0008006" key="4">
    <source>
        <dbReference type="Google" id="ProtNLM"/>
    </source>
</evidence>
<keyword evidence="3" id="KW-1185">Reference proteome</keyword>
<proteinExistence type="predicted"/>
<gene>
    <name evidence="2" type="ORF">AFL01nite_02420</name>
</gene>
<sequence length="101" mass="11379">MPNTRDPLTSGRPGHHAYRGAKGDSYENAMVEAPSSLFKAKHFRNPEMRRMGGWKKVTNVEIAVSKNVDWCNHHRLHGEIGLVPRLARSQTLGRPRARALP</sequence>
<comment type="caution">
    <text evidence="2">The sequence shown here is derived from an EMBL/GenBank/DDBJ whole genome shotgun (WGS) entry which is preliminary data.</text>
</comment>
<evidence type="ECO:0000313" key="3">
    <source>
        <dbReference type="Proteomes" id="UP000321769"/>
    </source>
</evidence>
<evidence type="ECO:0000256" key="1">
    <source>
        <dbReference type="SAM" id="MobiDB-lite"/>
    </source>
</evidence>
<dbReference type="EMBL" id="BJZQ01000001">
    <property type="protein sequence ID" value="GEO87915.1"/>
    <property type="molecule type" value="Genomic_DNA"/>
</dbReference>
<protein>
    <recommendedName>
        <fullName evidence="4">Integrase catalytic domain-containing protein</fullName>
    </recommendedName>
</protein>